<evidence type="ECO:0000313" key="2">
    <source>
        <dbReference type="EMBL" id="KAF1752663.1"/>
    </source>
</evidence>
<protein>
    <submittedName>
        <fullName evidence="2">Uncharacterized protein</fullName>
    </submittedName>
</protein>
<organism evidence="2 3">
    <name type="scientific">Caenorhabditis remanei</name>
    <name type="common">Caenorhabditis vulgaris</name>
    <dbReference type="NCBI Taxonomy" id="31234"/>
    <lineage>
        <taxon>Eukaryota</taxon>
        <taxon>Metazoa</taxon>
        <taxon>Ecdysozoa</taxon>
        <taxon>Nematoda</taxon>
        <taxon>Chromadorea</taxon>
        <taxon>Rhabditida</taxon>
        <taxon>Rhabditina</taxon>
        <taxon>Rhabditomorpha</taxon>
        <taxon>Rhabditoidea</taxon>
        <taxon>Rhabditidae</taxon>
        <taxon>Peloderinae</taxon>
        <taxon>Caenorhabditis</taxon>
    </lineage>
</organism>
<evidence type="ECO:0000256" key="1">
    <source>
        <dbReference type="SAM" id="MobiDB-lite"/>
    </source>
</evidence>
<comment type="caution">
    <text evidence="2">The sequence shown here is derived from an EMBL/GenBank/DDBJ whole genome shotgun (WGS) entry which is preliminary data.</text>
</comment>
<dbReference type="EMBL" id="WUAV01000005">
    <property type="protein sequence ID" value="KAF1752663.1"/>
    <property type="molecule type" value="Genomic_DNA"/>
</dbReference>
<dbReference type="GeneID" id="9838921"/>
<dbReference type="CTD" id="9838921"/>
<dbReference type="RefSeq" id="XP_003115858.2">
    <property type="nucleotide sequence ID" value="XM_003115810.2"/>
</dbReference>
<gene>
    <name evidence="2" type="ORF">GCK72_019218</name>
</gene>
<dbReference type="KEGG" id="crq:GCK72_019218"/>
<sequence length="70" mass="7476">MIQYIILGYLLYEILRLAQRPDVSAVKFAPPAPEQSTPSAPVASQALPPPPAPIMSPEPMKSEESTAKSG</sequence>
<feature type="compositionally biased region" description="Pro residues" evidence="1">
    <location>
        <begin position="47"/>
        <end position="56"/>
    </location>
</feature>
<proteinExistence type="predicted"/>
<dbReference type="AlphaFoldDB" id="A0A6A5GDB1"/>
<dbReference type="Proteomes" id="UP000483820">
    <property type="component" value="Chromosome V"/>
</dbReference>
<reference evidence="2 3" key="1">
    <citation type="submission" date="2019-12" db="EMBL/GenBank/DDBJ databases">
        <title>Chromosome-level assembly of the Caenorhabditis remanei genome.</title>
        <authorList>
            <person name="Teterina A.A."/>
            <person name="Willis J.H."/>
            <person name="Phillips P.C."/>
        </authorList>
    </citation>
    <scope>NUCLEOTIDE SEQUENCE [LARGE SCALE GENOMIC DNA]</scope>
    <source>
        <strain evidence="2 3">PX506</strain>
        <tissue evidence="2">Whole organism</tissue>
    </source>
</reference>
<feature type="region of interest" description="Disordered" evidence="1">
    <location>
        <begin position="28"/>
        <end position="70"/>
    </location>
</feature>
<feature type="compositionally biased region" description="Basic and acidic residues" evidence="1">
    <location>
        <begin position="60"/>
        <end position="70"/>
    </location>
</feature>
<accession>A0A6A5GDB1</accession>
<evidence type="ECO:0000313" key="3">
    <source>
        <dbReference type="Proteomes" id="UP000483820"/>
    </source>
</evidence>
<name>A0A6A5GDB1_CAERE</name>